<dbReference type="PROSITE" id="PS50893">
    <property type="entry name" value="ABC_TRANSPORTER_2"/>
    <property type="match status" value="1"/>
</dbReference>
<dbReference type="InterPro" id="IPR003439">
    <property type="entry name" value="ABC_transporter-like_ATP-bd"/>
</dbReference>
<comment type="similarity">
    <text evidence="1">Belongs to the ABC transporter superfamily.</text>
</comment>
<dbReference type="eggNOG" id="COG1136">
    <property type="taxonomic scope" value="Bacteria"/>
</dbReference>
<keyword evidence="7" id="KW-1185">Reference proteome</keyword>
<dbReference type="FunFam" id="3.40.50.300:FF:000032">
    <property type="entry name" value="Export ABC transporter ATP-binding protein"/>
    <property type="match status" value="1"/>
</dbReference>
<dbReference type="SUPFAM" id="SSF52540">
    <property type="entry name" value="P-loop containing nucleoside triphosphate hydrolases"/>
    <property type="match status" value="1"/>
</dbReference>
<dbReference type="GO" id="GO:0022857">
    <property type="term" value="F:transmembrane transporter activity"/>
    <property type="evidence" value="ECO:0007669"/>
    <property type="project" value="UniProtKB-ARBA"/>
</dbReference>
<dbReference type="GO" id="GO:0016887">
    <property type="term" value="F:ATP hydrolysis activity"/>
    <property type="evidence" value="ECO:0007669"/>
    <property type="project" value="InterPro"/>
</dbReference>
<dbReference type="InterPro" id="IPR017911">
    <property type="entry name" value="MacB-like_ATP-bd"/>
</dbReference>
<proteinExistence type="inferred from homology"/>
<evidence type="ECO:0000313" key="6">
    <source>
        <dbReference type="EMBL" id="EDK35533.1"/>
    </source>
</evidence>
<dbReference type="CDD" id="cd03255">
    <property type="entry name" value="ABC_MJ0796_LolCDE_FtsE"/>
    <property type="match status" value="1"/>
</dbReference>
<keyword evidence="2" id="KW-0813">Transport</keyword>
<gene>
    <name evidence="6" type="ordered locus">CKL_3542</name>
</gene>
<organism evidence="6 7">
    <name type="scientific">Clostridium kluyveri (strain ATCC 8527 / DSM 555 / NBRC 12016 / NCIMB 10680 / K1)</name>
    <dbReference type="NCBI Taxonomy" id="431943"/>
    <lineage>
        <taxon>Bacteria</taxon>
        <taxon>Bacillati</taxon>
        <taxon>Bacillota</taxon>
        <taxon>Clostridia</taxon>
        <taxon>Eubacteriales</taxon>
        <taxon>Clostridiaceae</taxon>
        <taxon>Clostridium</taxon>
    </lineage>
</organism>
<evidence type="ECO:0000256" key="1">
    <source>
        <dbReference type="ARBA" id="ARBA00005417"/>
    </source>
</evidence>
<dbReference type="STRING" id="431943.CKL_3542"/>
<feature type="domain" description="ABC transporter" evidence="5">
    <location>
        <begin position="22"/>
        <end position="263"/>
    </location>
</feature>
<dbReference type="KEGG" id="ckl:CKL_3542"/>
<dbReference type="HOGENOM" id="CLU_000604_1_22_9"/>
<dbReference type="AlphaFoldDB" id="A5N337"/>
<dbReference type="SMART" id="SM00382">
    <property type="entry name" value="AAA"/>
    <property type="match status" value="1"/>
</dbReference>
<dbReference type="InterPro" id="IPR027417">
    <property type="entry name" value="P-loop_NTPase"/>
</dbReference>
<dbReference type="EMBL" id="CP000673">
    <property type="protein sequence ID" value="EDK35533.1"/>
    <property type="molecule type" value="Genomic_DNA"/>
</dbReference>
<sequence>MGLFHYTIITLMQGDEFMDDIIKVENLTKVYRSFKGAKEVQALQDVNLTVSKGEFIGIMGPSGSGKTTLLNILSGIDTATSGKVIIDGKPIDRLKKDELALLRRQRIGYVFQDFNLLESLTLKENIALPLILDKVPPQKIEDRVNELMSFFGISDLAEKYQYHASGGEKQRAAAARALSTDPAVCFADEPTGNLDSKSSANIMEMMTRMNTQKHCTILMVTHDAFAASYCQKIIFIKDGKINVQIQSSGDRKAFFDKILETLSIVGGDKE</sequence>
<keyword evidence="3" id="KW-0547">Nucleotide-binding</keyword>
<dbReference type="Proteomes" id="UP000002411">
    <property type="component" value="Chromosome"/>
</dbReference>
<accession>A5N337</accession>
<dbReference type="PANTHER" id="PTHR42798:SF7">
    <property type="entry name" value="ALPHA-D-RIBOSE 1-METHYLPHOSPHONATE 5-TRIPHOSPHATE SYNTHASE SUBUNIT PHNL"/>
    <property type="match status" value="1"/>
</dbReference>
<evidence type="ECO:0000256" key="3">
    <source>
        <dbReference type="ARBA" id="ARBA00022741"/>
    </source>
</evidence>
<protein>
    <submittedName>
        <fullName evidence="6">Predicted ABC transporter, ATPase component</fullName>
    </submittedName>
</protein>
<dbReference type="GO" id="GO:0005524">
    <property type="term" value="F:ATP binding"/>
    <property type="evidence" value="ECO:0007669"/>
    <property type="project" value="UniProtKB-KW"/>
</dbReference>
<evidence type="ECO:0000313" key="7">
    <source>
        <dbReference type="Proteomes" id="UP000002411"/>
    </source>
</evidence>
<dbReference type="Pfam" id="PF00005">
    <property type="entry name" value="ABC_tran"/>
    <property type="match status" value="1"/>
</dbReference>
<dbReference type="GO" id="GO:0098796">
    <property type="term" value="C:membrane protein complex"/>
    <property type="evidence" value="ECO:0007669"/>
    <property type="project" value="UniProtKB-ARBA"/>
</dbReference>
<evidence type="ECO:0000259" key="5">
    <source>
        <dbReference type="PROSITE" id="PS50893"/>
    </source>
</evidence>
<keyword evidence="4" id="KW-0067">ATP-binding</keyword>
<dbReference type="PANTHER" id="PTHR42798">
    <property type="entry name" value="LIPOPROTEIN-RELEASING SYSTEM ATP-BINDING PROTEIN LOLD"/>
    <property type="match status" value="1"/>
</dbReference>
<evidence type="ECO:0000256" key="4">
    <source>
        <dbReference type="ARBA" id="ARBA00022840"/>
    </source>
</evidence>
<dbReference type="InterPro" id="IPR003593">
    <property type="entry name" value="AAA+_ATPase"/>
</dbReference>
<name>A5N337_CLOK5</name>
<evidence type="ECO:0000256" key="2">
    <source>
        <dbReference type="ARBA" id="ARBA00022448"/>
    </source>
</evidence>
<dbReference type="Gene3D" id="3.40.50.300">
    <property type="entry name" value="P-loop containing nucleotide triphosphate hydrolases"/>
    <property type="match status" value="1"/>
</dbReference>
<reference evidence="6 7" key="1">
    <citation type="journal article" date="2008" name="Proc. Natl. Acad. Sci. U.S.A.">
        <title>The genome of Clostridium kluyveri, a strict anaerobe with unique metabolic features.</title>
        <authorList>
            <person name="Seedorf H."/>
            <person name="Fricke W.F."/>
            <person name="Veith B."/>
            <person name="Brueggemann H."/>
            <person name="Liesegang H."/>
            <person name="Strittmatter A."/>
            <person name="Miethke M."/>
            <person name="Buckel W."/>
            <person name="Hinderberger J."/>
            <person name="Li F."/>
            <person name="Hagemeier C."/>
            <person name="Thauer R.K."/>
            <person name="Gottschalk G."/>
        </authorList>
    </citation>
    <scope>NUCLEOTIDE SEQUENCE [LARGE SCALE GENOMIC DNA]</scope>
    <source>
        <strain evidence="7">ATCC 8527 / DSM 555 / NCIMB 10680</strain>
    </source>
</reference>